<keyword evidence="4" id="KW-1185">Reference proteome</keyword>
<proteinExistence type="predicted"/>
<dbReference type="Gene3D" id="3.40.50.300">
    <property type="entry name" value="P-loop containing nucleotide triphosphate hydrolases"/>
    <property type="match status" value="1"/>
</dbReference>
<feature type="domain" description="D-glutamate N-acetyltransferase-like C-terminal" evidence="1">
    <location>
        <begin position="147"/>
        <end position="347"/>
    </location>
</feature>
<dbReference type="PANTHER" id="PTHR40690:SF1">
    <property type="entry name" value="DUF1611 DOMAIN-CONTAINING PROTEIN"/>
    <property type="match status" value="1"/>
</dbReference>
<dbReference type="SUPFAM" id="SSF52540">
    <property type="entry name" value="P-loop containing nucleoside triphosphate hydrolases"/>
    <property type="match status" value="1"/>
</dbReference>
<evidence type="ECO:0000259" key="1">
    <source>
        <dbReference type="Pfam" id="PF07755"/>
    </source>
</evidence>
<comment type="caution">
    <text evidence="3">The sequence shown here is derived from an EMBL/GenBank/DDBJ whole genome shotgun (WGS) entry which is preliminary data.</text>
</comment>
<evidence type="ECO:0008006" key="5">
    <source>
        <dbReference type="Google" id="ProtNLM"/>
    </source>
</evidence>
<sequence>MLLTPDHRVAVLLHGGVNGIDGKTGLALLRYRKGTIVVVIDQDTAGQSLGDLTGIDRSVPIVASVADALAHNPDVLVIGIAPLGGQLPLPWLKEVRQAVAAGLSVVNGLHQLLALDPEIAALLATAAGSPSAPWVWDLRQEPPGLTTATAAARNLSCRRVLTVGTDMAVGKMSTGLELNRLAQDRGLRSRFVATGQAGIMICGEGIPLDAVRVDFAAGSVEAQVLRQGAGADVVWIEGQGSLLHPSSTAPLPLVRGSQPTHLLLVHRAGQAHIYKRPECPIPPLPQVIALYEALASSAGAFTPAPVVGIALNTFGLSVAEAQAALAHTESETGLPCADVVRWGGEVLLDAILQQQQLD</sequence>
<gene>
    <name evidence="3" type="ORF">PROH_09500</name>
</gene>
<protein>
    <recommendedName>
        <fullName evidence="5">EBNA-1 nuclear protein</fullName>
    </recommendedName>
</protein>
<organism evidence="3 4">
    <name type="scientific">Prochlorothrix hollandica PCC 9006 = CALU 1027</name>
    <dbReference type="NCBI Taxonomy" id="317619"/>
    <lineage>
        <taxon>Bacteria</taxon>
        <taxon>Bacillati</taxon>
        <taxon>Cyanobacteriota</taxon>
        <taxon>Cyanophyceae</taxon>
        <taxon>Prochlorotrichales</taxon>
        <taxon>Prochlorotrichaceae</taxon>
        <taxon>Prochlorothrix</taxon>
    </lineage>
</organism>
<dbReference type="Proteomes" id="UP000034681">
    <property type="component" value="Unassembled WGS sequence"/>
</dbReference>
<dbReference type="AlphaFoldDB" id="A0A0M2PV63"/>
<evidence type="ECO:0000313" key="4">
    <source>
        <dbReference type="Proteomes" id="UP000034681"/>
    </source>
</evidence>
<dbReference type="PANTHER" id="PTHR40690">
    <property type="entry name" value="GLL3100 PROTEIN"/>
    <property type="match status" value="1"/>
</dbReference>
<feature type="domain" description="D-glutamate N-acetyltransferase-like N-terminal" evidence="2">
    <location>
        <begin position="43"/>
        <end position="140"/>
    </location>
</feature>
<dbReference type="RefSeq" id="WP_017711304.1">
    <property type="nucleotide sequence ID" value="NZ_KB235933.1"/>
</dbReference>
<dbReference type="eggNOG" id="COG3367">
    <property type="taxonomic scope" value="Bacteria"/>
</dbReference>
<dbReference type="OrthoDB" id="9778498at2"/>
<dbReference type="PIRSF" id="PIRSF026760">
    <property type="entry name" value="UCP026760"/>
    <property type="match status" value="1"/>
</dbReference>
<dbReference type="Gene3D" id="3.40.50.720">
    <property type="entry name" value="NAD(P)-binding Rossmann-like Domain"/>
    <property type="match status" value="1"/>
</dbReference>
<evidence type="ECO:0000313" key="3">
    <source>
        <dbReference type="EMBL" id="KKJ00005.1"/>
    </source>
</evidence>
<reference evidence="3" key="1">
    <citation type="submission" date="2012-04" db="EMBL/GenBank/DDBJ databases">
        <authorList>
            <person name="Borisov I.G."/>
            <person name="Ivanikova N.V."/>
            <person name="Pinevich A.V."/>
        </authorList>
    </citation>
    <scope>NUCLEOTIDE SEQUENCE</scope>
    <source>
        <strain evidence="3">CALU 1027</strain>
    </source>
</reference>
<dbReference type="InterPro" id="IPR035402">
    <property type="entry name" value="DgcN-like_N"/>
</dbReference>
<dbReference type="Pfam" id="PF17396">
    <property type="entry name" value="DUF1611_N"/>
    <property type="match status" value="1"/>
</dbReference>
<dbReference type="EMBL" id="AJTX02000004">
    <property type="protein sequence ID" value="KKJ00005.1"/>
    <property type="molecule type" value="Genomic_DNA"/>
</dbReference>
<evidence type="ECO:0000259" key="2">
    <source>
        <dbReference type="Pfam" id="PF17396"/>
    </source>
</evidence>
<dbReference type="InterPro" id="IPR011669">
    <property type="entry name" value="DgcN-like"/>
</dbReference>
<accession>A0A0M2PV63</accession>
<dbReference type="Pfam" id="PF07755">
    <property type="entry name" value="DUF1611"/>
    <property type="match status" value="1"/>
</dbReference>
<dbReference type="STRING" id="317619.GCA_000332315_00659"/>
<name>A0A0M2PV63_PROHO</name>
<dbReference type="InterPro" id="IPR035086">
    <property type="entry name" value="DgcN-like_C"/>
</dbReference>
<dbReference type="InterPro" id="IPR027417">
    <property type="entry name" value="P-loop_NTPase"/>
</dbReference>